<dbReference type="SUPFAM" id="SSF51197">
    <property type="entry name" value="Clavaminate synthase-like"/>
    <property type="match status" value="1"/>
</dbReference>
<dbReference type="AlphaFoldDB" id="A0AAJ8JS32"/>
<feature type="domain" description="Isopenicillin N synthase-like Fe(2+) 2OG dioxygenase" evidence="1">
    <location>
        <begin position="219"/>
        <end position="312"/>
    </location>
</feature>
<dbReference type="Pfam" id="PF03171">
    <property type="entry name" value="2OG-FeII_Oxy"/>
    <property type="match status" value="1"/>
</dbReference>
<evidence type="ECO:0000259" key="1">
    <source>
        <dbReference type="Pfam" id="PF03171"/>
    </source>
</evidence>
<keyword evidence="3" id="KW-1185">Reference proteome</keyword>
<protein>
    <recommendedName>
        <fullName evidence="1">Isopenicillin N synthase-like Fe(2+) 2OG dioxygenase domain-containing protein</fullName>
    </recommendedName>
</protein>
<dbReference type="Proteomes" id="UP000094043">
    <property type="component" value="Chromosome 3"/>
</dbReference>
<sequence>MSNEISILSLDTFIRDSQSPEALHEAQKATESLIRTGALIICDTRAPTEANDRFLDLLEDYFSQDEVALKMDERPELGFQVGVTLENTEKPKCASDANCQAIIASLDPSERPQDLKGLGADPKCRFFHRMSEKPPYQSRFPVLEAPNVQPRAFAETWEKTLNDWGVFMKQAVEGVARMMARGLGLEEETFLNAGRYGSHLLAPTATNLDRYGKLDTVFAGFHTDLNFLTIHGQSRYPGLHIWARNVGKKIAVELPFGCMLVQAGKQLEWLTGGLIKAGYHEVVCTRATLDTLERRRQEFPDRPTIRISSTLFWHLTPDFELSPIPSLKQEADERFGKQEDYGKMFVGDQIKRELGLIALMPASGLEQGLCIQYPEYL</sequence>
<dbReference type="Gene3D" id="2.60.120.330">
    <property type="entry name" value="B-lactam Antibiotic, Isopenicillin N Synthase, Chain"/>
    <property type="match status" value="1"/>
</dbReference>
<dbReference type="GeneID" id="91086832"/>
<organism evidence="2 3">
    <name type="scientific">Cryptococcus depauperatus CBS 7841</name>
    <dbReference type="NCBI Taxonomy" id="1295531"/>
    <lineage>
        <taxon>Eukaryota</taxon>
        <taxon>Fungi</taxon>
        <taxon>Dikarya</taxon>
        <taxon>Basidiomycota</taxon>
        <taxon>Agaricomycotina</taxon>
        <taxon>Tremellomycetes</taxon>
        <taxon>Tremellales</taxon>
        <taxon>Cryptococcaceae</taxon>
        <taxon>Cryptococcus</taxon>
    </lineage>
</organism>
<dbReference type="KEGG" id="cdep:91086832"/>
<proteinExistence type="predicted"/>
<dbReference type="EMBL" id="CP143786">
    <property type="protein sequence ID" value="WVN87440.1"/>
    <property type="molecule type" value="Genomic_DNA"/>
</dbReference>
<dbReference type="RefSeq" id="XP_066068140.1">
    <property type="nucleotide sequence ID" value="XM_066212043.1"/>
</dbReference>
<name>A0AAJ8JS32_9TREE</name>
<evidence type="ECO:0000313" key="2">
    <source>
        <dbReference type="EMBL" id="WVN87440.1"/>
    </source>
</evidence>
<dbReference type="InterPro" id="IPR044861">
    <property type="entry name" value="IPNS-like_FE2OG_OXY"/>
</dbReference>
<dbReference type="FunFam" id="2.60.120.330:FF:000039">
    <property type="entry name" value="Unplaced genomic scaffold supercont1.13, whole genome shotgun sequence"/>
    <property type="match status" value="1"/>
</dbReference>
<accession>A0AAJ8JS32</accession>
<reference evidence="2" key="3">
    <citation type="submission" date="2024-01" db="EMBL/GenBank/DDBJ databases">
        <authorList>
            <person name="Coelho M.A."/>
            <person name="David-Palma M."/>
            <person name="Shea T."/>
            <person name="Sun S."/>
            <person name="Cuomo C.A."/>
            <person name="Heitman J."/>
        </authorList>
    </citation>
    <scope>NUCLEOTIDE SEQUENCE</scope>
    <source>
        <strain evidence="2">CBS 7841</strain>
    </source>
</reference>
<dbReference type="InterPro" id="IPR027443">
    <property type="entry name" value="IPNS-like_sf"/>
</dbReference>
<gene>
    <name evidence="2" type="ORF">L203_102621</name>
</gene>
<reference evidence="2" key="1">
    <citation type="submission" date="2016-06" db="EMBL/GenBank/DDBJ databases">
        <authorList>
            <person name="Cuomo C."/>
            <person name="Litvintseva A."/>
            <person name="Heitman J."/>
            <person name="Chen Y."/>
            <person name="Sun S."/>
            <person name="Springer D."/>
            <person name="Dromer F."/>
            <person name="Young S."/>
            <person name="Zeng Q."/>
            <person name="Chapman S."/>
            <person name="Gujja S."/>
            <person name="Saif S."/>
            <person name="Birren B."/>
        </authorList>
    </citation>
    <scope>NUCLEOTIDE SEQUENCE</scope>
    <source>
        <strain evidence="2">CBS 7841</strain>
    </source>
</reference>
<evidence type="ECO:0000313" key="3">
    <source>
        <dbReference type="Proteomes" id="UP000094043"/>
    </source>
</evidence>
<reference evidence="2" key="2">
    <citation type="journal article" date="2022" name="Elife">
        <title>Obligate sexual reproduction of a homothallic fungus closely related to the Cryptococcus pathogenic species complex.</title>
        <authorList>
            <person name="Passer A.R."/>
            <person name="Clancey S.A."/>
            <person name="Shea T."/>
            <person name="David-Palma M."/>
            <person name="Averette A.F."/>
            <person name="Boekhout T."/>
            <person name="Porcel B.M."/>
            <person name="Nowrousian M."/>
            <person name="Cuomo C.A."/>
            <person name="Sun S."/>
            <person name="Heitman J."/>
            <person name="Coelho M.A."/>
        </authorList>
    </citation>
    <scope>NUCLEOTIDE SEQUENCE</scope>
    <source>
        <strain evidence="2">CBS 7841</strain>
    </source>
</reference>